<keyword evidence="2" id="KW-0732">Signal</keyword>
<evidence type="ECO:0000313" key="3">
    <source>
        <dbReference type="EMBL" id="MEF3081550.1"/>
    </source>
</evidence>
<dbReference type="RefSeq" id="WP_332077278.1">
    <property type="nucleotide sequence ID" value="NZ_JAZHBM010000001.1"/>
</dbReference>
<proteinExistence type="predicted"/>
<protein>
    <submittedName>
        <fullName evidence="3">CopL family metal-binding regulatory protein</fullName>
    </submittedName>
</protein>
<feature type="signal peptide" evidence="2">
    <location>
        <begin position="1"/>
        <end position="27"/>
    </location>
</feature>
<feature type="region of interest" description="Disordered" evidence="1">
    <location>
        <begin position="37"/>
        <end position="72"/>
    </location>
</feature>
<evidence type="ECO:0000313" key="4">
    <source>
        <dbReference type="Proteomes" id="UP001358324"/>
    </source>
</evidence>
<dbReference type="Proteomes" id="UP001358324">
    <property type="component" value="Unassembled WGS sequence"/>
</dbReference>
<comment type="caution">
    <text evidence="3">The sequence shown here is derived from an EMBL/GenBank/DDBJ whole genome shotgun (WGS) entry which is preliminary data.</text>
</comment>
<reference evidence="3 4" key="1">
    <citation type="submission" date="2024-01" db="EMBL/GenBank/DDBJ databases">
        <title>Novel species of the genus Luteimonas isolated from rivers.</title>
        <authorList>
            <person name="Lu H."/>
        </authorList>
    </citation>
    <scope>NUCLEOTIDE SEQUENCE [LARGE SCALE GENOMIC DNA]</scope>
    <source>
        <strain evidence="3 4">SMYT11W</strain>
    </source>
</reference>
<dbReference type="EMBL" id="JAZHBM010000001">
    <property type="protein sequence ID" value="MEF3081550.1"/>
    <property type="molecule type" value="Genomic_DNA"/>
</dbReference>
<feature type="chain" id="PRO_5047024234" evidence="2">
    <location>
        <begin position="28"/>
        <end position="128"/>
    </location>
</feature>
<name>A0ABU7WDH6_9GAMM</name>
<evidence type="ECO:0000256" key="1">
    <source>
        <dbReference type="SAM" id="MobiDB-lite"/>
    </source>
</evidence>
<dbReference type="InterPro" id="IPR048034">
    <property type="entry name" value="CopL-like"/>
</dbReference>
<organism evidence="3 4">
    <name type="scientific">Luteimonas flava</name>
    <dbReference type="NCBI Taxonomy" id="3115822"/>
    <lineage>
        <taxon>Bacteria</taxon>
        <taxon>Pseudomonadati</taxon>
        <taxon>Pseudomonadota</taxon>
        <taxon>Gammaproteobacteria</taxon>
        <taxon>Lysobacterales</taxon>
        <taxon>Lysobacteraceae</taxon>
        <taxon>Luteimonas</taxon>
    </lineage>
</organism>
<keyword evidence="4" id="KW-1185">Reference proteome</keyword>
<evidence type="ECO:0000256" key="2">
    <source>
        <dbReference type="SAM" id="SignalP"/>
    </source>
</evidence>
<accession>A0ABU7WDH6</accession>
<sequence length="128" mass="12781">MRSSELVLLHLLLAVLLAFDGVGAAFAAAGPAPVMSHAAHVASEAPPPCHSTDADASADAAAPEQKSPAPDSCCDGGDCLCLHGCGSVLPVVPRIAASTGGTVVALLVTTDRAAPRLDDPVRPPILRT</sequence>
<gene>
    <name evidence="3" type="ORF">V3391_04900</name>
</gene>
<dbReference type="NCBIfam" id="NF033807">
    <property type="entry name" value="CopL_fam"/>
    <property type="match status" value="1"/>
</dbReference>